<dbReference type="Gene3D" id="3.30.40.10">
    <property type="entry name" value="Zinc/RING finger domain, C3HC4 (zinc finger)"/>
    <property type="match status" value="2"/>
</dbReference>
<evidence type="ECO:0000256" key="7">
    <source>
        <dbReference type="ARBA" id="ARBA00023054"/>
    </source>
</evidence>
<dbReference type="PROSITE" id="PS00633">
    <property type="entry name" value="BROMODOMAIN_1"/>
    <property type="match status" value="1"/>
</dbReference>
<feature type="domain" description="PHD-type" evidence="15">
    <location>
        <begin position="340"/>
        <end position="390"/>
    </location>
</feature>
<dbReference type="EMBL" id="MRZV01001316">
    <property type="protein sequence ID" value="PIK38767.1"/>
    <property type="molecule type" value="Genomic_DNA"/>
</dbReference>
<evidence type="ECO:0000256" key="9">
    <source>
        <dbReference type="ARBA" id="ARBA00023163"/>
    </source>
</evidence>
<dbReference type="InterPro" id="IPR013083">
    <property type="entry name" value="Znf_RING/FYVE/PHD"/>
</dbReference>
<keyword evidence="10" id="KW-0539">Nucleus</keyword>
<keyword evidence="7" id="KW-0175">Coiled coil</keyword>
<evidence type="ECO:0000256" key="3">
    <source>
        <dbReference type="ARBA" id="ARBA00022723"/>
    </source>
</evidence>
<protein>
    <submittedName>
        <fullName evidence="16">Putative bromodomain adjacent to zinc finger domain protein 2B-lik e isoform X6</fullName>
    </submittedName>
</protein>
<dbReference type="PANTHER" id="PTHR45915:SF2">
    <property type="entry name" value="TOUTATIS, ISOFORM E"/>
    <property type="match status" value="1"/>
</dbReference>
<feature type="compositionally biased region" description="Polar residues" evidence="13">
    <location>
        <begin position="46"/>
        <end position="63"/>
    </location>
</feature>
<keyword evidence="6" id="KW-0805">Transcription regulation</keyword>
<dbReference type="SUPFAM" id="SSF47370">
    <property type="entry name" value="Bromodomain"/>
    <property type="match status" value="1"/>
</dbReference>
<keyword evidence="5" id="KW-0862">Zinc</keyword>
<dbReference type="SUPFAM" id="SSF57903">
    <property type="entry name" value="FYVE/PHD zinc finger"/>
    <property type="match status" value="2"/>
</dbReference>
<evidence type="ECO:0000313" key="16">
    <source>
        <dbReference type="EMBL" id="PIK38767.1"/>
    </source>
</evidence>
<dbReference type="InterPro" id="IPR019787">
    <property type="entry name" value="Znf_PHD-finger"/>
</dbReference>
<dbReference type="GO" id="GO:0000785">
    <property type="term" value="C:chromatin"/>
    <property type="evidence" value="ECO:0007669"/>
    <property type="project" value="TreeGrafter"/>
</dbReference>
<evidence type="ECO:0000256" key="8">
    <source>
        <dbReference type="ARBA" id="ARBA00023117"/>
    </source>
</evidence>
<proteinExistence type="inferred from homology"/>
<keyword evidence="9" id="KW-0804">Transcription</keyword>
<dbReference type="Gene3D" id="1.20.920.10">
    <property type="entry name" value="Bromodomain-like"/>
    <property type="match status" value="1"/>
</dbReference>
<comment type="similarity">
    <text evidence="2">Belongs to the WAL family.</text>
</comment>
<dbReference type="Pfam" id="PF00439">
    <property type="entry name" value="Bromodomain"/>
    <property type="match status" value="1"/>
</dbReference>
<dbReference type="STRING" id="307972.A0A2G8JSL9"/>
<dbReference type="OrthoDB" id="784962at2759"/>
<dbReference type="GO" id="GO:0008270">
    <property type="term" value="F:zinc ion binding"/>
    <property type="evidence" value="ECO:0007669"/>
    <property type="project" value="UniProtKB-KW"/>
</dbReference>
<dbReference type="InterPro" id="IPR018359">
    <property type="entry name" value="Bromodomain_CS"/>
</dbReference>
<name>A0A2G8JSL9_STIJA</name>
<feature type="compositionally biased region" description="Low complexity" evidence="13">
    <location>
        <begin position="472"/>
        <end position="485"/>
    </location>
</feature>
<evidence type="ECO:0000256" key="10">
    <source>
        <dbReference type="ARBA" id="ARBA00023242"/>
    </source>
</evidence>
<comment type="caution">
    <text evidence="16">The sequence shown here is derived from an EMBL/GenBank/DDBJ whole genome shotgun (WGS) entry which is preliminary data.</text>
</comment>
<dbReference type="PROSITE" id="PS50014">
    <property type="entry name" value="BROMODOMAIN_2"/>
    <property type="match status" value="1"/>
</dbReference>
<dbReference type="PANTHER" id="PTHR45915">
    <property type="entry name" value="TRANSCRIPTION INTERMEDIARY FACTOR"/>
    <property type="match status" value="1"/>
</dbReference>
<dbReference type="Pfam" id="PF00628">
    <property type="entry name" value="PHD"/>
    <property type="match status" value="2"/>
</dbReference>
<dbReference type="FunFam" id="3.30.40.10:FF:000199">
    <property type="entry name" value="Bromodomain adjacent to zinc finger domain 2B"/>
    <property type="match status" value="1"/>
</dbReference>
<comment type="subcellular location">
    <subcellularLocation>
        <location evidence="1">Nucleus</location>
    </subcellularLocation>
</comment>
<feature type="compositionally biased region" description="Basic and acidic residues" evidence="13">
    <location>
        <begin position="510"/>
        <end position="525"/>
    </location>
</feature>
<evidence type="ECO:0000256" key="13">
    <source>
        <dbReference type="SAM" id="MobiDB-lite"/>
    </source>
</evidence>
<evidence type="ECO:0000256" key="11">
    <source>
        <dbReference type="PROSITE-ProRule" id="PRU00035"/>
    </source>
</evidence>
<gene>
    <name evidence="16" type="ORF">BSL78_24399</name>
</gene>
<evidence type="ECO:0000313" key="17">
    <source>
        <dbReference type="Proteomes" id="UP000230750"/>
    </source>
</evidence>
<dbReference type="SMART" id="SM00297">
    <property type="entry name" value="BROMO"/>
    <property type="match status" value="1"/>
</dbReference>
<dbReference type="PRINTS" id="PR00503">
    <property type="entry name" value="BROMODOMAIN"/>
</dbReference>
<evidence type="ECO:0000256" key="5">
    <source>
        <dbReference type="ARBA" id="ARBA00022833"/>
    </source>
</evidence>
<sequence length="645" mass="73065">MYQMAFPFMPVNQLSPYFGPYPFAGMPNLPMQPMSLLNGPIEQPLMPSTPNHSASQTPTSQSHMQLMNSIEVKKEPKEDEEEESRRGLAHLKAVLNQIENAKVQPIPPEVKYGWWHIKDQETVENLCRCLHTKGTRERVLQRTLYKHTDFIKKILSKGLHKDMQVEEKESEEKVEFGAPSLDKAGEFSKKTDFIINMKLIENIESMEEKVFSASMQTKGWVLPNKLSTAGCAASPSKVESTNTDLIRLASERLLNLEGAIERRFLKHPLTKRETTNFLQEKLNEAENEEEDYQEPVQEEDIPKGLQVWRTATENSTSASQLYLCLQMLEKCITWEKAIIKVLCQLCRKGDNEALLLLCDGCDKGFHTYCVQPGNDTIPDGDWFCKACVQKSTGEPGKCLDCQESTGDLLKCHACPRSYHPQCLEPPMKKLPKGKWFCPPCHRAKKKQDNLRKKKNKAAREEAAALAAAAAAAAGSNNSAPSGSNSDVNTSTEAMDTSVEGTPEPKGGKKKDKEDEEKKPKREKKEKTKKRQVSKEMQPCKSLLNELDKHDCAWPFLNAVNTKMFPQYKKVIRTPMDFGTMRNKLKSGQYKLKEEFAADTRLIFDNCETFNEDESEVGQAGHILRAFFEKRWTETVADPSDRQTTS</sequence>
<evidence type="ECO:0000259" key="15">
    <source>
        <dbReference type="PROSITE" id="PS50016"/>
    </source>
</evidence>
<evidence type="ECO:0000256" key="4">
    <source>
        <dbReference type="ARBA" id="ARBA00022771"/>
    </source>
</evidence>
<reference evidence="16 17" key="1">
    <citation type="journal article" date="2017" name="PLoS Biol.">
        <title>The sea cucumber genome provides insights into morphological evolution and visceral regeneration.</title>
        <authorList>
            <person name="Zhang X."/>
            <person name="Sun L."/>
            <person name="Yuan J."/>
            <person name="Sun Y."/>
            <person name="Gao Y."/>
            <person name="Zhang L."/>
            <person name="Li S."/>
            <person name="Dai H."/>
            <person name="Hamel J.F."/>
            <person name="Liu C."/>
            <person name="Yu Y."/>
            <person name="Liu S."/>
            <person name="Lin W."/>
            <person name="Guo K."/>
            <person name="Jin S."/>
            <person name="Xu P."/>
            <person name="Storey K.B."/>
            <person name="Huan P."/>
            <person name="Zhang T."/>
            <person name="Zhou Y."/>
            <person name="Zhang J."/>
            <person name="Lin C."/>
            <person name="Li X."/>
            <person name="Xing L."/>
            <person name="Huo D."/>
            <person name="Sun M."/>
            <person name="Wang L."/>
            <person name="Mercier A."/>
            <person name="Li F."/>
            <person name="Yang H."/>
            <person name="Xiang J."/>
        </authorList>
    </citation>
    <scope>NUCLEOTIDE SEQUENCE [LARGE SCALE GENOMIC DNA]</scope>
    <source>
        <strain evidence="16">Shaxun</strain>
        <tissue evidence="16">Muscle</tissue>
    </source>
</reference>
<dbReference type="CDD" id="cd15545">
    <property type="entry name" value="PHD_BAZ2A_like"/>
    <property type="match status" value="1"/>
</dbReference>
<evidence type="ECO:0000256" key="1">
    <source>
        <dbReference type="ARBA" id="ARBA00004123"/>
    </source>
</evidence>
<dbReference type="InterPro" id="IPR036427">
    <property type="entry name" value="Bromodomain-like_sf"/>
</dbReference>
<organism evidence="16 17">
    <name type="scientific">Stichopus japonicus</name>
    <name type="common">Sea cucumber</name>
    <dbReference type="NCBI Taxonomy" id="307972"/>
    <lineage>
        <taxon>Eukaryota</taxon>
        <taxon>Metazoa</taxon>
        <taxon>Echinodermata</taxon>
        <taxon>Eleutherozoa</taxon>
        <taxon>Echinozoa</taxon>
        <taxon>Holothuroidea</taxon>
        <taxon>Aspidochirotacea</taxon>
        <taxon>Aspidochirotida</taxon>
        <taxon>Stichopodidae</taxon>
        <taxon>Apostichopus</taxon>
    </lineage>
</organism>
<accession>A0A2G8JSL9</accession>
<dbReference type="AlphaFoldDB" id="A0A2G8JSL9"/>
<dbReference type="InterPro" id="IPR001487">
    <property type="entry name" value="Bromodomain"/>
</dbReference>
<dbReference type="InterPro" id="IPR011011">
    <property type="entry name" value="Znf_FYVE_PHD"/>
</dbReference>
<evidence type="ECO:0000256" key="6">
    <source>
        <dbReference type="ARBA" id="ARBA00023015"/>
    </source>
</evidence>
<evidence type="ECO:0000256" key="12">
    <source>
        <dbReference type="PROSITE-ProRule" id="PRU00146"/>
    </source>
</evidence>
<dbReference type="GO" id="GO:0005634">
    <property type="term" value="C:nucleus"/>
    <property type="evidence" value="ECO:0007669"/>
    <property type="project" value="UniProtKB-SubCell"/>
</dbReference>
<keyword evidence="17" id="KW-1185">Reference proteome</keyword>
<dbReference type="PROSITE" id="PS50016">
    <property type="entry name" value="ZF_PHD_2"/>
    <property type="match status" value="2"/>
</dbReference>
<dbReference type="Proteomes" id="UP000230750">
    <property type="component" value="Unassembled WGS sequence"/>
</dbReference>
<keyword evidence="8 11" id="KW-0103">Bromodomain</keyword>
<evidence type="ECO:0000256" key="2">
    <source>
        <dbReference type="ARBA" id="ARBA00007444"/>
    </source>
</evidence>
<dbReference type="SMART" id="SM00249">
    <property type="entry name" value="PHD"/>
    <property type="match status" value="2"/>
</dbReference>
<dbReference type="InterPro" id="IPR001965">
    <property type="entry name" value="Znf_PHD"/>
</dbReference>
<feature type="region of interest" description="Disordered" evidence="13">
    <location>
        <begin position="472"/>
        <end position="537"/>
    </location>
</feature>
<feature type="domain" description="Bromo" evidence="14">
    <location>
        <begin position="547"/>
        <end position="617"/>
    </location>
</feature>
<feature type="region of interest" description="Disordered" evidence="13">
    <location>
        <begin position="40"/>
        <end position="63"/>
    </location>
</feature>
<keyword evidence="3" id="KW-0479">Metal-binding</keyword>
<evidence type="ECO:0000259" key="14">
    <source>
        <dbReference type="PROSITE" id="PS50014"/>
    </source>
</evidence>
<keyword evidence="4 12" id="KW-0863">Zinc-finger</keyword>
<feature type="domain" description="PHD-type" evidence="15">
    <location>
        <begin position="395"/>
        <end position="443"/>
    </location>
</feature>